<proteinExistence type="predicted"/>
<sequence>SRSVFLDLVAGHENRAGHIFRIARSVTGS</sequence>
<reference evidence="1 2" key="1">
    <citation type="journal article" date="2017" name="Int. J. Parasitol.">
        <title>The genome of the protozoan parasite Cystoisospora suis and a reverse vaccinology approach to identify vaccine candidates.</title>
        <authorList>
            <person name="Palmieri N."/>
            <person name="Shrestha A."/>
            <person name="Ruttkowski B."/>
            <person name="Beck T."/>
            <person name="Vogl C."/>
            <person name="Tomley F."/>
            <person name="Blake D.P."/>
            <person name="Joachim A."/>
        </authorList>
    </citation>
    <scope>NUCLEOTIDE SEQUENCE [LARGE SCALE GENOMIC DNA]</scope>
    <source>
        <strain evidence="1 2">Wien I</strain>
    </source>
</reference>
<dbReference type="VEuPathDB" id="ToxoDB:CSUI_004784"/>
<evidence type="ECO:0000313" key="1">
    <source>
        <dbReference type="EMBL" id="PHJ21370.1"/>
    </source>
</evidence>
<accession>A0A2C6KLK9</accession>
<name>A0A2C6KLK9_9APIC</name>
<dbReference type="EMBL" id="MIGC01002270">
    <property type="protein sequence ID" value="PHJ21370.1"/>
    <property type="molecule type" value="Genomic_DNA"/>
</dbReference>
<dbReference type="Proteomes" id="UP000221165">
    <property type="component" value="Unassembled WGS sequence"/>
</dbReference>
<organism evidence="1 2">
    <name type="scientific">Cystoisospora suis</name>
    <dbReference type="NCBI Taxonomy" id="483139"/>
    <lineage>
        <taxon>Eukaryota</taxon>
        <taxon>Sar</taxon>
        <taxon>Alveolata</taxon>
        <taxon>Apicomplexa</taxon>
        <taxon>Conoidasida</taxon>
        <taxon>Coccidia</taxon>
        <taxon>Eucoccidiorida</taxon>
        <taxon>Eimeriorina</taxon>
        <taxon>Sarcocystidae</taxon>
        <taxon>Cystoisospora</taxon>
    </lineage>
</organism>
<feature type="non-terminal residue" evidence="1">
    <location>
        <position position="1"/>
    </location>
</feature>
<dbReference type="AlphaFoldDB" id="A0A2C6KLK9"/>
<dbReference type="GeneID" id="94428179"/>
<dbReference type="RefSeq" id="XP_067923053.1">
    <property type="nucleotide sequence ID" value="XM_068064968.1"/>
</dbReference>
<protein>
    <submittedName>
        <fullName evidence="1">Uncharacterized protein</fullName>
    </submittedName>
</protein>
<comment type="caution">
    <text evidence="1">The sequence shown here is derived from an EMBL/GenBank/DDBJ whole genome shotgun (WGS) entry which is preliminary data.</text>
</comment>
<keyword evidence="2" id="KW-1185">Reference proteome</keyword>
<gene>
    <name evidence="1" type="ORF">CSUI_004784</name>
</gene>
<evidence type="ECO:0000313" key="2">
    <source>
        <dbReference type="Proteomes" id="UP000221165"/>
    </source>
</evidence>